<sequence length="822" mass="87764">MGAMKWLVIFVLMGICSQAAVATGGIEVTVFSATSKTMVLRWTRVSGASSYKITVAPSASPNNHISYVTFGPNTVMGSVNSLSPNIMYKFTIEALDNSQVALSTAVLDSTTAPERMDPIQTVKPKDSTTFIVEFNLKTGATSYTVRVENANGFFREDTVSSSPAEIKSLTPYTEYTLSIMAVNSGGRSQPSSPVMAKTVLPPPQFSATSSPSNDSIIVSWDPVAYAVQYTLSIYKLGSNTTTKHNTTNTNLTFTGLDAGSLYHVKSYAWDPEGRKGDRSLCINQTTRPPMPSSVTVSMVMNNTVAGLSVSWELDQGVYGSINYHVMSDQNLTCNSTSRSCTLSPVGCGEVHKVQVTACNEAGPSYPSSPVVFVTYPCPPQSLALVESPEGNCTLTWDTVPHADSYSAFIKRGDGSEETCNTTGSNCTYHCECGYTYLMYVYAFNLAGSSPQGQVLNHTTLPCCPEGVSVSLVSTDTLEIKWMASRGAELYETRAVDGSQLILCNDTAPVCALSDLNCDSPYSVVVIPCNDISGCNRACPAHTKDTAPCMPTNLMLNPKNSSCVSVSWTANNRAATYTVSATGDGGEHNCTTSGNTCDITDLPCGSTYEVSVTATSAAGQSLPSFWDSLETEPCCPVSLTVDQVTQAMTNVSWSPAKGAHSFITSLTSSRGHARCHTKDSHCLMGCITCGTNYTVTMEAFSHSGRRSNCTYQGFSSSACCPSGVRLYRLHGNSLRVYWRGAGSSHSYITEMRASSNNHTCTASPGENSCDVSNVQCGDVYNVVVSPLTPDGSKVLFCPQRLYSVTCAGNEVGTVIFRGKRSVD</sequence>
<evidence type="ECO:0000313" key="4">
    <source>
        <dbReference type="Proteomes" id="UP000472265"/>
    </source>
</evidence>
<dbReference type="AlphaFoldDB" id="A0A671TLL0"/>
<accession>A0A671TLL0</accession>
<feature type="domain" description="Fibronectin type-III" evidence="2">
    <location>
        <begin position="290"/>
        <end position="377"/>
    </location>
</feature>
<gene>
    <name evidence="3" type="primary">FNDC7</name>
</gene>
<dbReference type="InterPro" id="IPR003961">
    <property type="entry name" value="FN3_dom"/>
</dbReference>
<proteinExistence type="predicted"/>
<organism evidence="3 4">
    <name type="scientific">Sparus aurata</name>
    <name type="common">Gilthead sea bream</name>
    <dbReference type="NCBI Taxonomy" id="8175"/>
    <lineage>
        <taxon>Eukaryota</taxon>
        <taxon>Metazoa</taxon>
        <taxon>Chordata</taxon>
        <taxon>Craniata</taxon>
        <taxon>Vertebrata</taxon>
        <taxon>Euteleostomi</taxon>
        <taxon>Actinopterygii</taxon>
        <taxon>Neopterygii</taxon>
        <taxon>Teleostei</taxon>
        <taxon>Neoteleostei</taxon>
        <taxon>Acanthomorphata</taxon>
        <taxon>Eupercaria</taxon>
        <taxon>Spariformes</taxon>
        <taxon>Sparidae</taxon>
        <taxon>Sparus</taxon>
    </lineage>
</organism>
<dbReference type="GeneTree" id="ENSGT00390000004674"/>
<dbReference type="Pfam" id="PF00041">
    <property type="entry name" value="fn3"/>
    <property type="match status" value="2"/>
</dbReference>
<dbReference type="Proteomes" id="UP000472265">
    <property type="component" value="Chromosome 11"/>
</dbReference>
<dbReference type="PANTHER" id="PTHR47135">
    <property type="entry name" value="FIBRONECTIN TYPE III DOMAIN-CONTAINING PROTEIN 7"/>
    <property type="match status" value="1"/>
</dbReference>
<feature type="domain" description="Fibronectin type-III" evidence="2">
    <location>
        <begin position="201"/>
        <end position="289"/>
    </location>
</feature>
<evidence type="ECO:0000313" key="3">
    <source>
        <dbReference type="Ensembl" id="ENSSAUP00010002779.1"/>
    </source>
</evidence>
<feature type="domain" description="Fibronectin type-III" evidence="2">
    <location>
        <begin position="719"/>
        <end position="808"/>
    </location>
</feature>
<dbReference type="Ensembl" id="ENSSAUT00010002949.1">
    <property type="protein sequence ID" value="ENSSAUP00010002779.1"/>
    <property type="gene ID" value="ENSSAUG00010001386.1"/>
</dbReference>
<feature type="signal peptide" evidence="1">
    <location>
        <begin position="1"/>
        <end position="22"/>
    </location>
</feature>
<dbReference type="SUPFAM" id="SSF49265">
    <property type="entry name" value="Fibronectin type III"/>
    <property type="match status" value="5"/>
</dbReference>
<dbReference type="SMART" id="SM00060">
    <property type="entry name" value="FN3"/>
    <property type="match status" value="9"/>
</dbReference>
<reference evidence="3" key="2">
    <citation type="submission" date="2025-08" db="UniProtKB">
        <authorList>
            <consortium name="Ensembl"/>
        </authorList>
    </citation>
    <scope>IDENTIFICATION</scope>
</reference>
<dbReference type="PANTHER" id="PTHR47135:SF1">
    <property type="entry name" value="FIBRONECTIN TYPE III DOMAIN-CONTAINING PROTEIN 7"/>
    <property type="match status" value="1"/>
</dbReference>
<dbReference type="InterPro" id="IPR036116">
    <property type="entry name" value="FN3_sf"/>
</dbReference>
<protein>
    <submittedName>
        <fullName evidence="3">Fibronectin type III domain containing 7</fullName>
    </submittedName>
</protein>
<dbReference type="InterPro" id="IPR013783">
    <property type="entry name" value="Ig-like_fold"/>
</dbReference>
<dbReference type="InParanoid" id="A0A671TLL0"/>
<reference evidence="3" key="1">
    <citation type="submission" date="2021-04" db="EMBL/GenBank/DDBJ databases">
        <authorList>
            <consortium name="Wellcome Sanger Institute Data Sharing"/>
        </authorList>
    </citation>
    <scope>NUCLEOTIDE SEQUENCE [LARGE SCALE GENOMIC DNA]</scope>
</reference>
<feature type="domain" description="Fibronectin type-III" evidence="2">
    <location>
        <begin position="22"/>
        <end position="114"/>
    </location>
</feature>
<dbReference type="PROSITE" id="PS50853">
    <property type="entry name" value="FN3"/>
    <property type="match status" value="6"/>
</dbReference>
<dbReference type="CDD" id="cd00063">
    <property type="entry name" value="FN3"/>
    <property type="match status" value="3"/>
</dbReference>
<dbReference type="OrthoDB" id="9927686at2759"/>
<dbReference type="OMA" id="CGHTYLM"/>
<name>A0A671TLL0_SPAAU</name>
<evidence type="ECO:0000259" key="2">
    <source>
        <dbReference type="PROSITE" id="PS50853"/>
    </source>
</evidence>
<dbReference type="Gene3D" id="2.60.40.10">
    <property type="entry name" value="Immunoglobulins"/>
    <property type="match status" value="6"/>
</dbReference>
<feature type="domain" description="Fibronectin type-III" evidence="2">
    <location>
        <begin position="549"/>
        <end position="633"/>
    </location>
</feature>
<feature type="domain" description="Fibronectin type-III" evidence="2">
    <location>
        <begin position="378"/>
        <end position="462"/>
    </location>
</feature>
<feature type="chain" id="PRO_5025567984" evidence="1">
    <location>
        <begin position="23"/>
        <end position="822"/>
    </location>
</feature>
<keyword evidence="4" id="KW-1185">Reference proteome</keyword>
<keyword evidence="1" id="KW-0732">Signal</keyword>
<evidence type="ECO:0000256" key="1">
    <source>
        <dbReference type="SAM" id="SignalP"/>
    </source>
</evidence>
<reference evidence="3" key="3">
    <citation type="submission" date="2025-09" db="UniProtKB">
        <authorList>
            <consortium name="Ensembl"/>
        </authorList>
    </citation>
    <scope>IDENTIFICATION</scope>
</reference>